<organism evidence="2">
    <name type="scientific">Arabidopsis lyrata subsp. lyrata</name>
    <name type="common">Lyre-leaved rock-cress</name>
    <dbReference type="NCBI Taxonomy" id="81972"/>
    <lineage>
        <taxon>Eukaryota</taxon>
        <taxon>Viridiplantae</taxon>
        <taxon>Streptophyta</taxon>
        <taxon>Embryophyta</taxon>
        <taxon>Tracheophyta</taxon>
        <taxon>Spermatophyta</taxon>
        <taxon>Magnoliopsida</taxon>
        <taxon>eudicotyledons</taxon>
        <taxon>Gunneridae</taxon>
        <taxon>Pentapetalae</taxon>
        <taxon>rosids</taxon>
        <taxon>malvids</taxon>
        <taxon>Brassicales</taxon>
        <taxon>Brassicaceae</taxon>
        <taxon>Camelineae</taxon>
        <taxon>Arabidopsis</taxon>
    </lineage>
</organism>
<accession>D7LI90</accession>
<dbReference type="EMBL" id="GL348716">
    <property type="protein sequence ID" value="EFH55024.1"/>
    <property type="molecule type" value="Genomic_DNA"/>
</dbReference>
<sequence length="61" mass="7061">MLGLSLLVQFREVGERLVSSFRGYDFGDLKVRVFNTESEGLKFEGFGLSWSVDYDLLGFWF</sequence>
<dbReference type="HOGENOM" id="CLU_2925731_0_0_1"/>
<dbReference type="Proteomes" id="UP000008694">
    <property type="component" value="Unassembled WGS sequence"/>
</dbReference>
<name>D7LI90_ARALL</name>
<keyword evidence="2" id="KW-1185">Reference proteome</keyword>
<gene>
    <name evidence="1" type="ORF">ARALYDRAFT_900996</name>
</gene>
<dbReference type="Gramene" id="scaffold_400497.1">
    <property type="protein sequence ID" value="scaffold_400497.1"/>
    <property type="gene ID" value="scaffold_400497.1"/>
</dbReference>
<evidence type="ECO:0000313" key="1">
    <source>
        <dbReference type="EMBL" id="EFH55024.1"/>
    </source>
</evidence>
<reference evidence="2" key="1">
    <citation type="journal article" date="2011" name="Nat. Genet.">
        <title>The Arabidopsis lyrata genome sequence and the basis of rapid genome size change.</title>
        <authorList>
            <person name="Hu T.T."/>
            <person name="Pattyn P."/>
            <person name="Bakker E.G."/>
            <person name="Cao J."/>
            <person name="Cheng J.-F."/>
            <person name="Clark R.M."/>
            <person name="Fahlgren N."/>
            <person name="Fawcett J.A."/>
            <person name="Grimwood J."/>
            <person name="Gundlach H."/>
            <person name="Haberer G."/>
            <person name="Hollister J.D."/>
            <person name="Ossowski S."/>
            <person name="Ottilar R.P."/>
            <person name="Salamov A.A."/>
            <person name="Schneeberger K."/>
            <person name="Spannagl M."/>
            <person name="Wang X."/>
            <person name="Yang L."/>
            <person name="Nasrallah M.E."/>
            <person name="Bergelson J."/>
            <person name="Carrington J.C."/>
            <person name="Gaut B.S."/>
            <person name="Schmutz J."/>
            <person name="Mayer K.F.X."/>
            <person name="Van de Peer Y."/>
            <person name="Grigoriev I.V."/>
            <person name="Nordborg M."/>
            <person name="Weigel D."/>
            <person name="Guo Y.-L."/>
        </authorList>
    </citation>
    <scope>NUCLEOTIDE SEQUENCE [LARGE SCALE GENOMIC DNA]</scope>
    <source>
        <strain evidence="2">cv. MN47</strain>
    </source>
</reference>
<dbReference type="AlphaFoldDB" id="D7LI90"/>
<evidence type="ECO:0000313" key="2">
    <source>
        <dbReference type="Proteomes" id="UP000008694"/>
    </source>
</evidence>
<protein>
    <submittedName>
        <fullName evidence="1">Expressed protein</fullName>
    </submittedName>
</protein>
<proteinExistence type="predicted"/>